<evidence type="ECO:0000256" key="1">
    <source>
        <dbReference type="SAM" id="MobiDB-lite"/>
    </source>
</evidence>
<dbReference type="AlphaFoldDB" id="A0A2B7ZFG2"/>
<dbReference type="VEuPathDB" id="FungiDB:EMCG_05160"/>
<feature type="region of interest" description="Disordered" evidence="1">
    <location>
        <begin position="20"/>
        <end position="48"/>
    </location>
</feature>
<feature type="compositionally biased region" description="Polar residues" evidence="1">
    <location>
        <begin position="73"/>
        <end position="86"/>
    </location>
</feature>
<reference evidence="2 3" key="1">
    <citation type="submission" date="2017-10" db="EMBL/GenBank/DDBJ databases">
        <title>Comparative genomics in systemic dimorphic fungi from Ajellomycetaceae.</title>
        <authorList>
            <person name="Munoz J.F."/>
            <person name="Mcewen J.G."/>
            <person name="Clay O.K."/>
            <person name="Cuomo C.A."/>
        </authorList>
    </citation>
    <scope>NUCLEOTIDE SEQUENCE [LARGE SCALE GENOMIC DNA]</scope>
    <source>
        <strain evidence="2 3">UAMH4076</strain>
    </source>
</reference>
<evidence type="ECO:0000313" key="2">
    <source>
        <dbReference type="EMBL" id="PGH31908.1"/>
    </source>
</evidence>
<sequence>MVPWQKRPDARNTVYLAEPNIRKSSQQPSVLKVQVQGKRNVKKERPQGPVRRSVRLEKRHHIQDETVLYQDGNVEQSHPCPSSSVRLRTGDRM</sequence>
<comment type="caution">
    <text evidence="2">The sequence shown here is derived from an EMBL/GenBank/DDBJ whole genome shotgun (WGS) entry which is preliminary data.</text>
</comment>
<feature type="region of interest" description="Disordered" evidence="1">
    <location>
        <begin position="71"/>
        <end position="93"/>
    </location>
</feature>
<dbReference type="Proteomes" id="UP000226031">
    <property type="component" value="Unassembled WGS sequence"/>
</dbReference>
<name>A0A2B7ZFG2_9EURO</name>
<evidence type="ECO:0000313" key="3">
    <source>
        <dbReference type="Proteomes" id="UP000226031"/>
    </source>
</evidence>
<organism evidence="2 3">
    <name type="scientific">[Emmonsia] crescens</name>
    <dbReference type="NCBI Taxonomy" id="73230"/>
    <lineage>
        <taxon>Eukaryota</taxon>
        <taxon>Fungi</taxon>
        <taxon>Dikarya</taxon>
        <taxon>Ascomycota</taxon>
        <taxon>Pezizomycotina</taxon>
        <taxon>Eurotiomycetes</taxon>
        <taxon>Eurotiomycetidae</taxon>
        <taxon>Onygenales</taxon>
        <taxon>Ajellomycetaceae</taxon>
        <taxon>Emergomyces</taxon>
    </lineage>
</organism>
<gene>
    <name evidence="2" type="ORF">GX50_05291</name>
</gene>
<proteinExistence type="predicted"/>
<accession>A0A2B7ZFG2</accession>
<keyword evidence="3" id="KW-1185">Reference proteome</keyword>
<dbReference type="STRING" id="73230.A0A2B7ZFG2"/>
<dbReference type="EMBL" id="PDND01000110">
    <property type="protein sequence ID" value="PGH31908.1"/>
    <property type="molecule type" value="Genomic_DNA"/>
</dbReference>
<protein>
    <submittedName>
        <fullName evidence="2">Uncharacterized protein</fullName>
    </submittedName>
</protein>